<dbReference type="SUPFAM" id="SSF82171">
    <property type="entry name" value="DPP6 N-terminal domain-like"/>
    <property type="match status" value="1"/>
</dbReference>
<comment type="caution">
    <text evidence="1">The sequence shown here is derived from an EMBL/GenBank/DDBJ whole genome shotgun (WGS) entry which is preliminary data.</text>
</comment>
<dbReference type="Pfam" id="PF12566">
    <property type="entry name" value="DUF3748"/>
    <property type="match status" value="1"/>
</dbReference>
<dbReference type="AlphaFoldDB" id="A0A3E1YEH9"/>
<dbReference type="InterPro" id="IPR011042">
    <property type="entry name" value="6-blade_b-propeller_TolB-like"/>
</dbReference>
<name>A0A3E1YEH9_9BACT</name>
<evidence type="ECO:0000313" key="2">
    <source>
        <dbReference type="Proteomes" id="UP000260644"/>
    </source>
</evidence>
<organism evidence="1 2">
    <name type="scientific">Chitinophaga silvatica</name>
    <dbReference type="NCBI Taxonomy" id="2282649"/>
    <lineage>
        <taxon>Bacteria</taxon>
        <taxon>Pseudomonadati</taxon>
        <taxon>Bacteroidota</taxon>
        <taxon>Chitinophagia</taxon>
        <taxon>Chitinophagales</taxon>
        <taxon>Chitinophagaceae</taxon>
        <taxon>Chitinophaga</taxon>
    </lineage>
</organism>
<dbReference type="Proteomes" id="UP000260644">
    <property type="component" value="Unassembled WGS sequence"/>
</dbReference>
<proteinExistence type="predicted"/>
<dbReference type="OrthoDB" id="626010at2"/>
<keyword evidence="2" id="KW-1185">Reference proteome</keyword>
<sequence length="437" mass="48598">MPACLLWCQLLFAQFRNAVQLTFEQQGHTLNSTQCFSANDSLVVFDTRNEDTKIASTNTIGILNIYTKEIKILYTIPNNTEYGPGVGAATFSPREDRVMFIQGILNADKSNPYSITRRTGVSIALKHPDNVRFMDARNIYAPYTPGALRGGTHAHSWNYDGKWISFTYNDAVMEKLGRDRRTVGVMFPKRVRVPKDSAGENNSGEMYSVVVAKVTTSPTPGSDEIDKAFDECWIGTDGYEKENGSRQKKAIAFQGNVLDSNGVTKTEVFVVDLPEKFDLKNNKTPLEGTSQSAPRAPANVTQRRITYTERGIEGPRHWLRSTPDGRLIAFLAKDSKGVINAFGVSPNGGNVSQLTFEPSDIQGGINFNPDGNYLVYFAQNTIRVTNIITGESYRIIGNLEPYGAVSWSHNGSMLVYNQYVTGTDGKKWLQIFSYKIK</sequence>
<dbReference type="Gene3D" id="2.120.10.30">
    <property type="entry name" value="TolB, C-terminal domain"/>
    <property type="match status" value="1"/>
</dbReference>
<accession>A0A3E1YEH9</accession>
<dbReference type="InterPro" id="IPR022223">
    <property type="entry name" value="DUF3748"/>
</dbReference>
<protein>
    <submittedName>
        <fullName evidence="1">DUF3748 domain-containing protein</fullName>
    </submittedName>
</protein>
<evidence type="ECO:0000313" key="1">
    <source>
        <dbReference type="EMBL" id="RFS24697.1"/>
    </source>
</evidence>
<reference evidence="1 2" key="1">
    <citation type="submission" date="2018-07" db="EMBL/GenBank/DDBJ databases">
        <title>Chitinophaga K2CV101002-2 sp. nov., isolated from a monsoon evergreen broad-leaved forest soil.</title>
        <authorList>
            <person name="Lv Y."/>
        </authorList>
    </citation>
    <scope>NUCLEOTIDE SEQUENCE [LARGE SCALE GENOMIC DNA]</scope>
    <source>
        <strain evidence="1 2">GDMCC 1.1288</strain>
    </source>
</reference>
<gene>
    <name evidence="1" type="ORF">DVR12_05710</name>
</gene>
<dbReference type="EMBL" id="QPMM01000002">
    <property type="protein sequence ID" value="RFS24697.1"/>
    <property type="molecule type" value="Genomic_DNA"/>
</dbReference>